<evidence type="ECO:0000256" key="8">
    <source>
        <dbReference type="ARBA" id="ARBA00023136"/>
    </source>
</evidence>
<dbReference type="CDD" id="cd18572">
    <property type="entry name" value="ABC_6TM_TAP"/>
    <property type="match status" value="1"/>
</dbReference>
<name>A0AAD8XRH2_9STRA</name>
<gene>
    <name evidence="12" type="ORF">QTG54_016868</name>
</gene>
<organism evidence="12 13">
    <name type="scientific">Skeletonema marinoi</name>
    <dbReference type="NCBI Taxonomy" id="267567"/>
    <lineage>
        <taxon>Eukaryota</taxon>
        <taxon>Sar</taxon>
        <taxon>Stramenopiles</taxon>
        <taxon>Ochrophyta</taxon>
        <taxon>Bacillariophyta</taxon>
        <taxon>Coscinodiscophyceae</taxon>
        <taxon>Thalassiosirophycidae</taxon>
        <taxon>Thalassiosirales</taxon>
        <taxon>Skeletonemataceae</taxon>
        <taxon>Skeletonema</taxon>
        <taxon>Skeletonema marinoi-dohrnii complex</taxon>
    </lineage>
</organism>
<dbReference type="InterPro" id="IPR017871">
    <property type="entry name" value="ABC_transporter-like_CS"/>
</dbReference>
<dbReference type="GO" id="GO:0015421">
    <property type="term" value="F:ABC-type oligopeptide transporter activity"/>
    <property type="evidence" value="ECO:0007669"/>
    <property type="project" value="TreeGrafter"/>
</dbReference>
<dbReference type="PROSITE" id="PS50929">
    <property type="entry name" value="ABC_TM1F"/>
    <property type="match status" value="1"/>
</dbReference>
<dbReference type="InterPro" id="IPR039421">
    <property type="entry name" value="Type_1_exporter"/>
</dbReference>
<dbReference type="FunFam" id="3.40.50.300:FF:000854">
    <property type="entry name" value="Multidrug ABC transporter ATP-binding protein"/>
    <property type="match status" value="1"/>
</dbReference>
<dbReference type="InterPro" id="IPR003439">
    <property type="entry name" value="ABC_transporter-like_ATP-bd"/>
</dbReference>
<keyword evidence="2" id="KW-0813">Transport</keyword>
<dbReference type="SUPFAM" id="SSF52540">
    <property type="entry name" value="P-loop containing nucleoside triphosphate hydrolases"/>
    <property type="match status" value="1"/>
</dbReference>
<dbReference type="PROSITE" id="PS00211">
    <property type="entry name" value="ABC_TRANSPORTER_1"/>
    <property type="match status" value="1"/>
</dbReference>
<evidence type="ECO:0000313" key="13">
    <source>
        <dbReference type="Proteomes" id="UP001224775"/>
    </source>
</evidence>
<evidence type="ECO:0000313" key="12">
    <source>
        <dbReference type="EMBL" id="KAK1732474.1"/>
    </source>
</evidence>
<dbReference type="GO" id="GO:0016887">
    <property type="term" value="F:ATP hydrolysis activity"/>
    <property type="evidence" value="ECO:0007669"/>
    <property type="project" value="InterPro"/>
</dbReference>
<dbReference type="InterPro" id="IPR003593">
    <property type="entry name" value="AAA+_ATPase"/>
</dbReference>
<dbReference type="GO" id="GO:0005743">
    <property type="term" value="C:mitochondrial inner membrane"/>
    <property type="evidence" value="ECO:0007669"/>
    <property type="project" value="TreeGrafter"/>
</dbReference>
<accession>A0AAD8XRH2</accession>
<dbReference type="Pfam" id="PF00664">
    <property type="entry name" value="ABC_membrane"/>
    <property type="match status" value="1"/>
</dbReference>
<dbReference type="AlphaFoldDB" id="A0AAD8XRH2"/>
<dbReference type="Pfam" id="PF00005">
    <property type="entry name" value="ABC_tran"/>
    <property type="match status" value="1"/>
</dbReference>
<dbReference type="GO" id="GO:0090374">
    <property type="term" value="P:oligopeptide export from mitochondrion"/>
    <property type="evidence" value="ECO:0007669"/>
    <property type="project" value="TreeGrafter"/>
</dbReference>
<dbReference type="Gene3D" id="3.40.50.300">
    <property type="entry name" value="P-loop containing nucleotide triphosphate hydrolases"/>
    <property type="match status" value="1"/>
</dbReference>
<evidence type="ECO:0000256" key="3">
    <source>
        <dbReference type="ARBA" id="ARBA00022475"/>
    </source>
</evidence>
<dbReference type="InterPro" id="IPR036640">
    <property type="entry name" value="ABC1_TM_sf"/>
</dbReference>
<evidence type="ECO:0000259" key="10">
    <source>
        <dbReference type="PROSITE" id="PS50893"/>
    </source>
</evidence>
<dbReference type="PROSITE" id="PS50893">
    <property type="entry name" value="ABC_TRANSPORTER_2"/>
    <property type="match status" value="1"/>
</dbReference>
<keyword evidence="4" id="KW-0812">Transmembrane</keyword>
<keyword evidence="6" id="KW-0067">ATP-binding</keyword>
<comment type="caution">
    <text evidence="12">The sequence shown here is derived from an EMBL/GenBank/DDBJ whole genome shotgun (WGS) entry which is preliminary data.</text>
</comment>
<dbReference type="PANTHER" id="PTHR43394">
    <property type="entry name" value="ATP-DEPENDENT PERMEASE MDL1, MITOCHONDRIAL"/>
    <property type="match status" value="1"/>
</dbReference>
<dbReference type="Gene3D" id="1.20.1560.10">
    <property type="entry name" value="ABC transporter type 1, transmembrane domain"/>
    <property type="match status" value="1"/>
</dbReference>
<evidence type="ECO:0000256" key="5">
    <source>
        <dbReference type="ARBA" id="ARBA00022741"/>
    </source>
</evidence>
<keyword evidence="8" id="KW-0472">Membrane</keyword>
<comment type="subcellular location">
    <subcellularLocation>
        <location evidence="1">Cell membrane</location>
        <topology evidence="1">Multi-pass membrane protein</topology>
    </subcellularLocation>
</comment>
<evidence type="ECO:0000256" key="6">
    <source>
        <dbReference type="ARBA" id="ARBA00022840"/>
    </source>
</evidence>
<evidence type="ECO:0000256" key="7">
    <source>
        <dbReference type="ARBA" id="ARBA00022989"/>
    </source>
</evidence>
<evidence type="ECO:0000259" key="11">
    <source>
        <dbReference type="PROSITE" id="PS50929"/>
    </source>
</evidence>
<dbReference type="InterPro" id="IPR027417">
    <property type="entry name" value="P-loop_NTPase"/>
</dbReference>
<feature type="domain" description="ABC transmembrane type-1" evidence="11">
    <location>
        <begin position="197"/>
        <end position="478"/>
    </location>
</feature>
<dbReference type="EMBL" id="JATAAI010000066">
    <property type="protein sequence ID" value="KAK1732474.1"/>
    <property type="molecule type" value="Genomic_DNA"/>
</dbReference>
<dbReference type="SMART" id="SM00382">
    <property type="entry name" value="AAA"/>
    <property type="match status" value="1"/>
</dbReference>
<keyword evidence="7" id="KW-1133">Transmembrane helix</keyword>
<sequence length="804" mass="88782">MMSRWLAFTVIVAVVSFCNEADALVAPHLGKSHHLHQSSTQLLGNIGVSQLALEPRHHKRTTTSSALQSLSTAAANGANGDVSEMEDGLPVDNFQPRTMKVLESFAFFVRFSAQTILEKRALRRQGRSNRRRLRHRLKQLVFRRKYKHAVTDEDDTMAQPEEADENLGIRGSIRKLGESRKNLTRLVGYDSSLLVPAFSYLILGAFTSSIVPHFYSACISCVASGDPNRAKLIWAIGGLGLSHVAEALFTGFRGALFWIAGTRANYNVRVKLHRNLLMQEAAFFDSTETGFLLSRLNNDVNKIGMVISFHVNVVLRQLAQFFFGSVFLFRIQPKLGFVTYGGIGLVAIASWLYGDFTRTLAERVQELFAESSALAENSFAMSETVRAFNGVDSETKKYEASQYDALQLEEVQAWAYGTHKFVSDTLQTALKCLLLFCCWKLGRANAVPAAKLTSFLFYANYVNESSNEVGDQWAKVQAAIGASTNVFDLIRRVPAVRDPKTVTNTLLELSAAQDLINRAQEQSQKKDIIKMTDMSVTYGAMEKPALKNIDLDINEHDRVAIVGRSGSGKSSMLRTILRFYDPSTGQCNVEGVDLRDMSRKDIASKIVVVEQEPHLFPLSLIDNVLYGVEKDSIDEETGEECYSEKYRIAVTGALSLAGLPVTGEENDLGLELDTRVGEGGRTLSGGQRQRVAIARALVRNPTILLLDEPTAALDSKSEQVVVKALRSAMEKTRCMMMVTHRLGVVRSLGVNKVVVLEQGEIVEVGEPEKLLSSGGIYSQLAKEQGILPLSASLLQNNEPELTHI</sequence>
<evidence type="ECO:0000256" key="4">
    <source>
        <dbReference type="ARBA" id="ARBA00022692"/>
    </source>
</evidence>
<dbReference type="Proteomes" id="UP001224775">
    <property type="component" value="Unassembled WGS sequence"/>
</dbReference>
<keyword evidence="3" id="KW-1003">Cell membrane</keyword>
<proteinExistence type="predicted"/>
<keyword evidence="13" id="KW-1185">Reference proteome</keyword>
<keyword evidence="5" id="KW-0547">Nucleotide-binding</keyword>
<dbReference type="InterPro" id="IPR011527">
    <property type="entry name" value="ABC1_TM_dom"/>
</dbReference>
<feature type="chain" id="PRO_5041995310" evidence="9">
    <location>
        <begin position="24"/>
        <end position="804"/>
    </location>
</feature>
<evidence type="ECO:0000256" key="1">
    <source>
        <dbReference type="ARBA" id="ARBA00004651"/>
    </source>
</evidence>
<keyword evidence="9" id="KW-0732">Signal</keyword>
<feature type="domain" description="ABC transporter" evidence="10">
    <location>
        <begin position="529"/>
        <end position="783"/>
    </location>
</feature>
<evidence type="ECO:0000256" key="9">
    <source>
        <dbReference type="SAM" id="SignalP"/>
    </source>
</evidence>
<reference evidence="12" key="1">
    <citation type="submission" date="2023-06" db="EMBL/GenBank/DDBJ databases">
        <title>Survivors Of The Sea: Transcriptome response of Skeletonema marinoi to long-term dormancy.</title>
        <authorList>
            <person name="Pinder M.I.M."/>
            <person name="Kourtchenko O."/>
            <person name="Robertson E.K."/>
            <person name="Larsson T."/>
            <person name="Maumus F."/>
            <person name="Osuna-Cruz C.M."/>
            <person name="Vancaester E."/>
            <person name="Stenow R."/>
            <person name="Vandepoele K."/>
            <person name="Ploug H."/>
            <person name="Bruchert V."/>
            <person name="Godhe A."/>
            <person name="Topel M."/>
        </authorList>
    </citation>
    <scope>NUCLEOTIDE SEQUENCE</scope>
    <source>
        <strain evidence="12">R05AC</strain>
    </source>
</reference>
<evidence type="ECO:0000256" key="2">
    <source>
        <dbReference type="ARBA" id="ARBA00022448"/>
    </source>
</evidence>
<protein>
    <submittedName>
        <fullName evidence="12">ABC transporter</fullName>
    </submittedName>
</protein>
<feature type="signal peptide" evidence="9">
    <location>
        <begin position="1"/>
        <end position="23"/>
    </location>
</feature>
<dbReference type="SUPFAM" id="SSF90123">
    <property type="entry name" value="ABC transporter transmembrane region"/>
    <property type="match status" value="1"/>
</dbReference>
<dbReference type="GO" id="GO:0005524">
    <property type="term" value="F:ATP binding"/>
    <property type="evidence" value="ECO:0007669"/>
    <property type="project" value="UniProtKB-KW"/>
</dbReference>
<dbReference type="PANTHER" id="PTHR43394:SF1">
    <property type="entry name" value="ATP-BINDING CASSETTE SUB-FAMILY B MEMBER 10, MITOCHONDRIAL"/>
    <property type="match status" value="1"/>
</dbReference>
<dbReference type="GO" id="GO:0005886">
    <property type="term" value="C:plasma membrane"/>
    <property type="evidence" value="ECO:0007669"/>
    <property type="project" value="UniProtKB-SubCell"/>
</dbReference>